<feature type="domain" description="DUF4326" evidence="1">
    <location>
        <begin position="6"/>
        <end position="80"/>
    </location>
</feature>
<accession>A0A0F9D370</accession>
<evidence type="ECO:0000313" key="2">
    <source>
        <dbReference type="EMBL" id="KKL56188.1"/>
    </source>
</evidence>
<proteinExistence type="predicted"/>
<dbReference type="EMBL" id="LAZR01030580">
    <property type="protein sequence ID" value="KKL56188.1"/>
    <property type="molecule type" value="Genomic_DNA"/>
</dbReference>
<evidence type="ECO:0000259" key="1">
    <source>
        <dbReference type="Pfam" id="PF14216"/>
    </source>
</evidence>
<sequence length="90" mass="10513">MTTSVKNLKFADYEIYIGRPSIFGNPYRSGSRDENCDHYEEYFQSRIQNDSGFKRQVLTLKDKRLGCFCKPERCHGDTIVAYPEGEKSFE</sequence>
<name>A0A0F9D370_9ZZZZ</name>
<organism evidence="2">
    <name type="scientific">marine sediment metagenome</name>
    <dbReference type="NCBI Taxonomy" id="412755"/>
    <lineage>
        <taxon>unclassified sequences</taxon>
        <taxon>metagenomes</taxon>
        <taxon>ecological metagenomes</taxon>
    </lineage>
</organism>
<comment type="caution">
    <text evidence="2">The sequence shown here is derived from an EMBL/GenBank/DDBJ whole genome shotgun (WGS) entry which is preliminary data.</text>
</comment>
<gene>
    <name evidence="2" type="ORF">LCGC14_2247880</name>
</gene>
<dbReference type="Pfam" id="PF14216">
    <property type="entry name" value="DUF4326"/>
    <property type="match status" value="1"/>
</dbReference>
<reference evidence="2" key="1">
    <citation type="journal article" date="2015" name="Nature">
        <title>Complex archaea that bridge the gap between prokaryotes and eukaryotes.</title>
        <authorList>
            <person name="Spang A."/>
            <person name="Saw J.H."/>
            <person name="Jorgensen S.L."/>
            <person name="Zaremba-Niedzwiedzka K."/>
            <person name="Martijn J."/>
            <person name="Lind A.E."/>
            <person name="van Eijk R."/>
            <person name="Schleper C."/>
            <person name="Guy L."/>
            <person name="Ettema T.J."/>
        </authorList>
    </citation>
    <scope>NUCLEOTIDE SEQUENCE</scope>
</reference>
<dbReference type="InterPro" id="IPR025475">
    <property type="entry name" value="DUF4326"/>
</dbReference>
<dbReference type="AlphaFoldDB" id="A0A0F9D370"/>
<protein>
    <recommendedName>
        <fullName evidence="1">DUF4326 domain-containing protein</fullName>
    </recommendedName>
</protein>